<dbReference type="InterPro" id="IPR001647">
    <property type="entry name" value="HTH_TetR"/>
</dbReference>
<dbReference type="Pfam" id="PF13977">
    <property type="entry name" value="TetR_C_6"/>
    <property type="match status" value="1"/>
</dbReference>
<keyword evidence="8" id="KW-1185">Reference proteome</keyword>
<dbReference type="Proteomes" id="UP001596383">
    <property type="component" value="Unassembled WGS sequence"/>
</dbReference>
<dbReference type="Pfam" id="PF00440">
    <property type="entry name" value="TetR_N"/>
    <property type="match status" value="1"/>
</dbReference>
<dbReference type="RefSeq" id="WP_273740560.1">
    <property type="nucleotide sequence ID" value="NZ_JAQIVI010000413.1"/>
</dbReference>
<evidence type="ECO:0000313" key="7">
    <source>
        <dbReference type="EMBL" id="MFC6767694.1"/>
    </source>
</evidence>
<keyword evidence="1" id="KW-0678">Repressor</keyword>
<dbReference type="PANTHER" id="PTHR30055:SF234">
    <property type="entry name" value="HTH-TYPE TRANSCRIPTIONAL REGULATOR BETI"/>
    <property type="match status" value="1"/>
</dbReference>
<feature type="DNA-binding region" description="H-T-H motif" evidence="5">
    <location>
        <begin position="26"/>
        <end position="45"/>
    </location>
</feature>
<protein>
    <submittedName>
        <fullName evidence="7">TetR/AcrR family transcriptional regulator</fullName>
    </submittedName>
</protein>
<evidence type="ECO:0000256" key="3">
    <source>
        <dbReference type="ARBA" id="ARBA00023125"/>
    </source>
</evidence>
<dbReference type="EMBL" id="JBHSWV010000413">
    <property type="protein sequence ID" value="MFC6767694.1"/>
    <property type="molecule type" value="Genomic_DNA"/>
</dbReference>
<evidence type="ECO:0000256" key="4">
    <source>
        <dbReference type="ARBA" id="ARBA00023163"/>
    </source>
</evidence>
<keyword evidence="2" id="KW-0805">Transcription regulation</keyword>
<dbReference type="SUPFAM" id="SSF48498">
    <property type="entry name" value="Tetracyclin repressor-like, C-terminal domain"/>
    <property type="match status" value="1"/>
</dbReference>
<accession>A0ABD5SRL3</accession>
<dbReference type="PROSITE" id="PS50977">
    <property type="entry name" value="HTH_TETR_2"/>
    <property type="match status" value="1"/>
</dbReference>
<feature type="domain" description="HTH tetR-type" evidence="6">
    <location>
        <begin position="3"/>
        <end position="63"/>
    </location>
</feature>
<comment type="caution">
    <text evidence="7">The sequence shown here is derived from an EMBL/GenBank/DDBJ whole genome shotgun (WGS) entry which is preliminary data.</text>
</comment>
<keyword evidence="4" id="KW-0804">Transcription</keyword>
<dbReference type="PANTHER" id="PTHR30055">
    <property type="entry name" value="HTH-TYPE TRANSCRIPTIONAL REGULATOR RUTR"/>
    <property type="match status" value="1"/>
</dbReference>
<dbReference type="PRINTS" id="PR00455">
    <property type="entry name" value="HTHTETR"/>
</dbReference>
<organism evidence="7 8">
    <name type="scientific">Natrinema soli</name>
    <dbReference type="NCBI Taxonomy" id="1930624"/>
    <lineage>
        <taxon>Archaea</taxon>
        <taxon>Methanobacteriati</taxon>
        <taxon>Methanobacteriota</taxon>
        <taxon>Stenosarchaea group</taxon>
        <taxon>Halobacteria</taxon>
        <taxon>Halobacteriales</taxon>
        <taxon>Natrialbaceae</taxon>
        <taxon>Natrinema</taxon>
    </lineage>
</organism>
<evidence type="ECO:0000259" key="6">
    <source>
        <dbReference type="PROSITE" id="PS50977"/>
    </source>
</evidence>
<gene>
    <name evidence="7" type="ORF">ACFQE6_22695</name>
</gene>
<dbReference type="SUPFAM" id="SSF46689">
    <property type="entry name" value="Homeodomain-like"/>
    <property type="match status" value="1"/>
</dbReference>
<keyword evidence="3 5" id="KW-0238">DNA-binding</keyword>
<dbReference type="AlphaFoldDB" id="A0ABD5SRL3"/>
<dbReference type="InterPro" id="IPR050109">
    <property type="entry name" value="HTH-type_TetR-like_transc_reg"/>
</dbReference>
<dbReference type="GO" id="GO:0003677">
    <property type="term" value="F:DNA binding"/>
    <property type="evidence" value="ECO:0007669"/>
    <property type="project" value="UniProtKB-UniRule"/>
</dbReference>
<proteinExistence type="predicted"/>
<evidence type="ECO:0000256" key="2">
    <source>
        <dbReference type="ARBA" id="ARBA00023015"/>
    </source>
</evidence>
<evidence type="ECO:0000313" key="8">
    <source>
        <dbReference type="Proteomes" id="UP001596383"/>
    </source>
</evidence>
<reference evidence="7 8" key="1">
    <citation type="journal article" date="2019" name="Int. J. Syst. Evol. Microbiol.">
        <title>The Global Catalogue of Microorganisms (GCM) 10K type strain sequencing project: providing services to taxonomists for standard genome sequencing and annotation.</title>
        <authorList>
            <consortium name="The Broad Institute Genomics Platform"/>
            <consortium name="The Broad Institute Genome Sequencing Center for Infectious Disease"/>
            <person name="Wu L."/>
            <person name="Ma J."/>
        </authorList>
    </citation>
    <scope>NUCLEOTIDE SEQUENCE [LARGE SCALE GENOMIC DNA]</scope>
    <source>
        <strain evidence="7 8">LMG 29247</strain>
    </source>
</reference>
<name>A0ABD5SRL3_9EURY</name>
<dbReference type="InterPro" id="IPR036271">
    <property type="entry name" value="Tet_transcr_reg_TetR-rel_C_sf"/>
</dbReference>
<dbReference type="InterPro" id="IPR039538">
    <property type="entry name" value="BetI_C"/>
</dbReference>
<sequence length="199" mass="22513">MNDEPTSEILNATYRALCKHGYAELTLQCIAAESEMSKAAIHYYYESKNELFVAFLDFLYDRYTTQIDSTARDSPREHLRSLLEVLLTTDEDTPGTEFRTAMLEVKAQAPYDDEIQDRLVEFGDYLFERIREIIAAGIDAGEFDESVAPSRIAEVFTTIIVGSHTRQVAVDYSTDRLGETITSYIETHLLISTAVEGTQ</sequence>
<dbReference type="InterPro" id="IPR009057">
    <property type="entry name" value="Homeodomain-like_sf"/>
</dbReference>
<evidence type="ECO:0000256" key="1">
    <source>
        <dbReference type="ARBA" id="ARBA00022491"/>
    </source>
</evidence>
<dbReference type="Gene3D" id="1.10.357.10">
    <property type="entry name" value="Tetracycline Repressor, domain 2"/>
    <property type="match status" value="1"/>
</dbReference>
<evidence type="ECO:0000256" key="5">
    <source>
        <dbReference type="PROSITE-ProRule" id="PRU00335"/>
    </source>
</evidence>